<accession>A0AAW2IBI1</accession>
<comment type="caution">
    <text evidence="2">The sequence shown here is derived from an EMBL/GenBank/DDBJ whole genome shotgun (WGS) entry which is preliminary data.</text>
</comment>
<gene>
    <name evidence="2" type="ORF">PYX00_000733</name>
</gene>
<feature type="compositionally biased region" description="Basic and acidic residues" evidence="1">
    <location>
        <begin position="78"/>
        <end position="87"/>
    </location>
</feature>
<dbReference type="EMBL" id="JARGDH010000001">
    <property type="protein sequence ID" value="KAL0279113.1"/>
    <property type="molecule type" value="Genomic_DNA"/>
</dbReference>
<sequence length="87" mass="9671">MGQKSQIQGSCGSAYPRTRNLGQFPDLNRRRDRDISGVISGTSSSDVDNIRINNRKSGEPEDSDAVGVKGRQPVRTTHRQEEKREEG</sequence>
<feature type="region of interest" description="Disordered" evidence="1">
    <location>
        <begin position="1"/>
        <end position="87"/>
    </location>
</feature>
<evidence type="ECO:0000256" key="1">
    <source>
        <dbReference type="SAM" id="MobiDB-lite"/>
    </source>
</evidence>
<organism evidence="2">
    <name type="scientific">Menopon gallinae</name>
    <name type="common">poultry shaft louse</name>
    <dbReference type="NCBI Taxonomy" id="328185"/>
    <lineage>
        <taxon>Eukaryota</taxon>
        <taxon>Metazoa</taxon>
        <taxon>Ecdysozoa</taxon>
        <taxon>Arthropoda</taxon>
        <taxon>Hexapoda</taxon>
        <taxon>Insecta</taxon>
        <taxon>Pterygota</taxon>
        <taxon>Neoptera</taxon>
        <taxon>Paraneoptera</taxon>
        <taxon>Psocodea</taxon>
        <taxon>Troctomorpha</taxon>
        <taxon>Phthiraptera</taxon>
        <taxon>Amblycera</taxon>
        <taxon>Menoponidae</taxon>
        <taxon>Menopon</taxon>
    </lineage>
</organism>
<reference evidence="2" key="1">
    <citation type="journal article" date="2024" name="Gigascience">
        <title>Chromosome-level genome of the poultry shaft louse Menopon gallinae provides insight into the host-switching and adaptive evolution of parasitic lice.</title>
        <authorList>
            <person name="Xu Y."/>
            <person name="Ma L."/>
            <person name="Liu S."/>
            <person name="Liang Y."/>
            <person name="Liu Q."/>
            <person name="He Z."/>
            <person name="Tian L."/>
            <person name="Duan Y."/>
            <person name="Cai W."/>
            <person name="Li H."/>
            <person name="Song F."/>
        </authorList>
    </citation>
    <scope>NUCLEOTIDE SEQUENCE</scope>
    <source>
        <strain evidence="2">Cailab_2023a</strain>
    </source>
</reference>
<proteinExistence type="predicted"/>
<protein>
    <submittedName>
        <fullName evidence="2">Uncharacterized protein</fullName>
    </submittedName>
</protein>
<evidence type="ECO:0000313" key="2">
    <source>
        <dbReference type="EMBL" id="KAL0279113.1"/>
    </source>
</evidence>
<name>A0AAW2IBI1_9NEOP</name>
<dbReference type="AlphaFoldDB" id="A0AAW2IBI1"/>
<feature type="compositionally biased region" description="Polar residues" evidence="1">
    <location>
        <begin position="1"/>
        <end position="11"/>
    </location>
</feature>